<dbReference type="InterPro" id="IPR024455">
    <property type="entry name" value="Phage_capsid"/>
</dbReference>
<dbReference type="Pfam" id="PF05065">
    <property type="entry name" value="Phage_capsid"/>
    <property type="match status" value="1"/>
</dbReference>
<dbReference type="SUPFAM" id="SSF56563">
    <property type="entry name" value="Major capsid protein gp5"/>
    <property type="match status" value="1"/>
</dbReference>
<dbReference type="AlphaFoldDB" id="A0A2V1JR85"/>
<accession>A0A2V1JR85</accession>
<dbReference type="EMBL" id="JRFU01000146">
    <property type="protein sequence ID" value="PWE85863.1"/>
    <property type="molecule type" value="Genomic_DNA"/>
</dbReference>
<dbReference type="Proteomes" id="UP000245288">
    <property type="component" value="Unassembled WGS sequence"/>
</dbReference>
<name>A0A2V1JR85_EUBRA</name>
<gene>
    <name evidence="3" type="ORF">LG34_13370</name>
</gene>
<evidence type="ECO:0000313" key="3">
    <source>
        <dbReference type="EMBL" id="PWE85863.1"/>
    </source>
</evidence>
<protein>
    <recommendedName>
        <fullName evidence="2">Phage capsid-like C-terminal domain-containing protein</fullName>
    </recommendedName>
</protein>
<keyword evidence="4" id="KW-1185">Reference proteome</keyword>
<organism evidence="3 4">
    <name type="scientific">Eubacterium ramulus</name>
    <dbReference type="NCBI Taxonomy" id="39490"/>
    <lineage>
        <taxon>Bacteria</taxon>
        <taxon>Bacillati</taxon>
        <taxon>Bacillota</taxon>
        <taxon>Clostridia</taxon>
        <taxon>Eubacteriales</taxon>
        <taxon>Eubacteriaceae</taxon>
        <taxon>Eubacterium</taxon>
    </lineage>
</organism>
<evidence type="ECO:0000313" key="4">
    <source>
        <dbReference type="Proteomes" id="UP000245288"/>
    </source>
</evidence>
<sequence length="381" mass="42365">MVALQAAMKSGDENAGKQAWEQFHESVVESVKNDYEMAAGDRAALAQRGYRQLTGAETEFYQKLITAGKAADPRQEFTSLISTNGAMPETIIEDVFRELTQEHALLSKINFQDVKYLTRWILNDHTKQTAVWGPINGEITKKLESSFREVSLTLYKLTAYTVIPKDMLDLGPTFLDNYIRTILKESIAISLEKAIVDGNGLNCPIGLDRNIGKSTSMNPSSGYAKKTAVKLKSFEPKEYGNVISQLVETENGGMRNFTSVTLICNMKDYLQKIMPATTVLNAAGAYTKDIFPFPTEVVISNEVETGEAILCLPEEYFLGLGGNKEGVIEYDDSYKFIEDQRTYKIKLHGTGKAWDNTVAVLLDISKLDPAYITVRNETVTA</sequence>
<proteinExistence type="predicted"/>
<feature type="domain" description="Phage capsid-like C-terminal" evidence="2">
    <location>
        <begin position="87"/>
        <end position="218"/>
    </location>
</feature>
<evidence type="ECO:0000259" key="2">
    <source>
        <dbReference type="Pfam" id="PF05065"/>
    </source>
</evidence>
<dbReference type="NCBIfam" id="TIGR01554">
    <property type="entry name" value="major_cap_HK97"/>
    <property type="match status" value="1"/>
</dbReference>
<reference evidence="3 4" key="1">
    <citation type="submission" date="2014-09" db="EMBL/GenBank/DDBJ databases">
        <title>Butyrate-producing bacteria isolated from human gut.</title>
        <authorList>
            <person name="Zhang Q."/>
            <person name="Zhao L."/>
        </authorList>
    </citation>
    <scope>NUCLEOTIDE SEQUENCE [LARGE SCALE GENOMIC DNA]</scope>
    <source>
        <strain evidence="3 4">21</strain>
    </source>
</reference>
<comment type="subcellular location">
    <subcellularLocation>
        <location evidence="1">Virion</location>
    </subcellularLocation>
</comment>
<comment type="caution">
    <text evidence="3">The sequence shown here is derived from an EMBL/GenBank/DDBJ whole genome shotgun (WGS) entry which is preliminary data.</text>
</comment>
<evidence type="ECO:0000256" key="1">
    <source>
        <dbReference type="ARBA" id="ARBA00004328"/>
    </source>
</evidence>
<dbReference type="InterPro" id="IPR054612">
    <property type="entry name" value="Phage_capsid-like_C"/>
</dbReference>